<evidence type="ECO:0000313" key="5">
    <source>
        <dbReference type="Proteomes" id="UP000297693"/>
    </source>
</evidence>
<proteinExistence type="predicted"/>
<dbReference type="InterPro" id="IPR051685">
    <property type="entry name" value="Ycf3/AcsC/BcsC/TPR_MFPF"/>
</dbReference>
<protein>
    <submittedName>
        <fullName evidence="4">Uncharacterized protein</fullName>
    </submittedName>
</protein>
<feature type="signal peptide" evidence="3">
    <location>
        <begin position="1"/>
        <end position="19"/>
    </location>
</feature>
<gene>
    <name evidence="4" type="ORF">EHQ58_01005</name>
</gene>
<evidence type="ECO:0000256" key="3">
    <source>
        <dbReference type="SAM" id="SignalP"/>
    </source>
</evidence>
<dbReference type="InterPro" id="IPR011990">
    <property type="entry name" value="TPR-like_helical_dom_sf"/>
</dbReference>
<evidence type="ECO:0000256" key="1">
    <source>
        <dbReference type="ARBA" id="ARBA00022737"/>
    </source>
</evidence>
<feature type="chain" id="PRO_5020195675" evidence="3">
    <location>
        <begin position="20"/>
        <end position="199"/>
    </location>
</feature>
<keyword evidence="2" id="KW-0802">TPR repeat</keyword>
<dbReference type="RefSeq" id="WP_135621480.1">
    <property type="nucleotide sequence ID" value="NZ_RQGD01000005.1"/>
</dbReference>
<name>A0A4R9KBB6_9LEPT</name>
<keyword evidence="1" id="KW-0677">Repeat</keyword>
<dbReference type="OrthoDB" id="9784011at2"/>
<accession>A0A4R9KBB6</accession>
<dbReference type="EMBL" id="RQGD01000005">
    <property type="protein sequence ID" value="TGL63059.1"/>
    <property type="molecule type" value="Genomic_DNA"/>
</dbReference>
<keyword evidence="5" id="KW-1185">Reference proteome</keyword>
<comment type="caution">
    <text evidence="4">The sequence shown here is derived from an EMBL/GenBank/DDBJ whole genome shotgun (WGS) entry which is preliminary data.</text>
</comment>
<dbReference type="SMART" id="SM00028">
    <property type="entry name" value="TPR"/>
    <property type="match status" value="4"/>
</dbReference>
<dbReference type="PANTHER" id="PTHR44943:SF8">
    <property type="entry name" value="TPR REPEAT-CONTAINING PROTEIN MJ0263"/>
    <property type="match status" value="1"/>
</dbReference>
<evidence type="ECO:0000256" key="2">
    <source>
        <dbReference type="ARBA" id="ARBA00022803"/>
    </source>
</evidence>
<organism evidence="4 5">
    <name type="scientific">Leptospira ognonensis</name>
    <dbReference type="NCBI Taxonomy" id="2484945"/>
    <lineage>
        <taxon>Bacteria</taxon>
        <taxon>Pseudomonadati</taxon>
        <taxon>Spirochaetota</taxon>
        <taxon>Spirochaetia</taxon>
        <taxon>Leptospirales</taxon>
        <taxon>Leptospiraceae</taxon>
        <taxon>Leptospira</taxon>
    </lineage>
</organism>
<sequence length="199" mass="22838">MKYIPLPLFFLFIPGLLSADAITDSYVFEYKKEYNKAYEILEPASKEDANDYFLQLRMGWLALLKGDYTKSSSFYQKATLIHPNAIEPRIGYVRALLALGQYKQAEVACKTILKLDSKNYFARSNLAYTYYVLSNYSEAEKIYDSIVDDYPADTEMMIGLGWSFLKQNKKAKANEIFSALIKIIPKEERVSSGAYYATH</sequence>
<keyword evidence="3" id="KW-0732">Signal</keyword>
<dbReference type="Proteomes" id="UP000297693">
    <property type="component" value="Unassembled WGS sequence"/>
</dbReference>
<evidence type="ECO:0000313" key="4">
    <source>
        <dbReference type="EMBL" id="TGL63059.1"/>
    </source>
</evidence>
<dbReference type="InterPro" id="IPR019734">
    <property type="entry name" value="TPR_rpt"/>
</dbReference>
<dbReference type="AlphaFoldDB" id="A0A4R9KBB6"/>
<dbReference type="Pfam" id="PF14559">
    <property type="entry name" value="TPR_19"/>
    <property type="match status" value="1"/>
</dbReference>
<dbReference type="SUPFAM" id="SSF48452">
    <property type="entry name" value="TPR-like"/>
    <property type="match status" value="1"/>
</dbReference>
<dbReference type="Pfam" id="PF13174">
    <property type="entry name" value="TPR_6"/>
    <property type="match status" value="1"/>
</dbReference>
<dbReference type="Gene3D" id="1.25.40.10">
    <property type="entry name" value="Tetratricopeptide repeat domain"/>
    <property type="match status" value="1"/>
</dbReference>
<reference evidence="4" key="1">
    <citation type="journal article" date="2019" name="PLoS Negl. Trop. Dis.">
        <title>Revisiting the worldwide diversity of Leptospira species in the environment.</title>
        <authorList>
            <person name="Vincent A.T."/>
            <person name="Schiettekatte O."/>
            <person name="Bourhy P."/>
            <person name="Veyrier F.J."/>
            <person name="Picardeau M."/>
        </authorList>
    </citation>
    <scope>NUCLEOTIDE SEQUENCE [LARGE SCALE GENOMIC DNA]</scope>
    <source>
        <strain evidence="4">201702476</strain>
    </source>
</reference>
<dbReference type="PANTHER" id="PTHR44943">
    <property type="entry name" value="CELLULOSE SYNTHASE OPERON PROTEIN C"/>
    <property type="match status" value="1"/>
</dbReference>